<sequence>MSEAQESKVYVCGLCGYIYDPKKGDKKSKIPPGVEFKDLPEGWKCPLCGVGVSRFNEML</sequence>
<dbReference type="PROSITE" id="PS50903">
    <property type="entry name" value="RUBREDOXIN_LIKE"/>
    <property type="match status" value="1"/>
</dbReference>
<comment type="similarity">
    <text evidence="1 6">Belongs to the rubredoxin family.</text>
</comment>
<evidence type="ECO:0000259" key="7">
    <source>
        <dbReference type="PROSITE" id="PS50903"/>
    </source>
</evidence>
<evidence type="ECO:0000256" key="3">
    <source>
        <dbReference type="ARBA" id="ARBA00022723"/>
    </source>
</evidence>
<dbReference type="SUPFAM" id="SSF57802">
    <property type="entry name" value="Rubredoxin-like"/>
    <property type="match status" value="1"/>
</dbReference>
<dbReference type="Pfam" id="PF00301">
    <property type="entry name" value="Rubredoxin"/>
    <property type="match status" value="1"/>
</dbReference>
<dbReference type="InterPro" id="IPR050526">
    <property type="entry name" value="Rubredoxin_ET"/>
</dbReference>
<dbReference type="PANTHER" id="PTHR47627">
    <property type="entry name" value="RUBREDOXIN"/>
    <property type="match status" value="1"/>
</dbReference>
<accession>A0ABS6S476</accession>
<evidence type="ECO:0000313" key="9">
    <source>
        <dbReference type="Proteomes" id="UP001196980"/>
    </source>
</evidence>
<dbReference type="InterPro" id="IPR024934">
    <property type="entry name" value="Rubredoxin-like_dom"/>
</dbReference>
<dbReference type="Gene3D" id="2.20.28.10">
    <property type="match status" value="1"/>
</dbReference>
<evidence type="ECO:0000256" key="2">
    <source>
        <dbReference type="ARBA" id="ARBA00022448"/>
    </source>
</evidence>
<evidence type="ECO:0000256" key="4">
    <source>
        <dbReference type="ARBA" id="ARBA00022982"/>
    </source>
</evidence>
<dbReference type="EMBL" id="JABXWD010000711">
    <property type="protein sequence ID" value="MBV6343641.1"/>
    <property type="molecule type" value="Genomic_DNA"/>
</dbReference>
<gene>
    <name evidence="8" type="ORF">HWQ67_18905</name>
</gene>
<keyword evidence="4 6" id="KW-0249">Electron transport</keyword>
<proteinExistence type="inferred from homology"/>
<dbReference type="PRINTS" id="PR00163">
    <property type="entry name" value="RUBREDOXIN"/>
</dbReference>
<evidence type="ECO:0000256" key="1">
    <source>
        <dbReference type="ARBA" id="ARBA00005337"/>
    </source>
</evidence>
<protein>
    <recommendedName>
        <fullName evidence="6">Rubredoxin</fullName>
    </recommendedName>
</protein>
<feature type="domain" description="Rubredoxin-like" evidence="7">
    <location>
        <begin position="7"/>
        <end position="58"/>
    </location>
</feature>
<keyword evidence="2 6" id="KW-0813">Transport</keyword>
<dbReference type="PANTHER" id="PTHR47627:SF1">
    <property type="entry name" value="RUBREDOXIN-1-RELATED"/>
    <property type="match status" value="1"/>
</dbReference>
<keyword evidence="9" id="KW-1185">Reference proteome</keyword>
<dbReference type="PROSITE" id="PS00202">
    <property type="entry name" value="RUBREDOXIN"/>
    <property type="match status" value="1"/>
</dbReference>
<dbReference type="InterPro" id="IPR024922">
    <property type="entry name" value="Rubredoxin"/>
</dbReference>
<name>A0ABS6S476_9BACT</name>
<dbReference type="RefSeq" id="WP_218254258.1">
    <property type="nucleotide sequence ID" value="NZ_JABXWD010000711.1"/>
</dbReference>
<evidence type="ECO:0000313" key="8">
    <source>
        <dbReference type="EMBL" id="MBV6343641.1"/>
    </source>
</evidence>
<dbReference type="InterPro" id="IPR018527">
    <property type="entry name" value="Rubredoxin_Fe_BS"/>
</dbReference>
<dbReference type="InterPro" id="IPR024935">
    <property type="entry name" value="Rubredoxin_dom"/>
</dbReference>
<dbReference type="CDD" id="cd00730">
    <property type="entry name" value="rubredoxin"/>
    <property type="match status" value="1"/>
</dbReference>
<comment type="cofactor">
    <cofactor evidence="6">
        <name>Fe(3+)</name>
        <dbReference type="ChEBI" id="CHEBI:29034"/>
    </cofactor>
    <text evidence="6">Binds 1 Fe(3+) ion per subunit.</text>
</comment>
<reference evidence="8 9" key="1">
    <citation type="journal article" date="2020" name="J Geophys Res Biogeosci">
        <title>Magnetotaxis as an Adaptation to Enable Bacterial Shuttling of Microbial Sulfur and Sulfur Cycling Across Aquatic Oxic#Anoxic Interfaces.</title>
        <authorList>
            <person name="Li J."/>
            <person name="Liu P."/>
            <person name="Wang J."/>
            <person name="Roberts A.P."/>
            <person name="Pan Y."/>
        </authorList>
    </citation>
    <scope>NUCLEOTIDE SEQUENCE [LARGE SCALE GENOMIC DNA]</scope>
    <source>
        <strain evidence="8 9">MYR-1_YQ</strain>
    </source>
</reference>
<evidence type="ECO:0000256" key="6">
    <source>
        <dbReference type="PIRNR" id="PIRNR000071"/>
    </source>
</evidence>
<comment type="caution">
    <text evidence="8">The sequence shown here is derived from an EMBL/GenBank/DDBJ whole genome shotgun (WGS) entry which is preliminary data.</text>
</comment>
<evidence type="ECO:0000256" key="5">
    <source>
        <dbReference type="ARBA" id="ARBA00023004"/>
    </source>
</evidence>
<keyword evidence="5 6" id="KW-0408">Iron</keyword>
<keyword evidence="3 6" id="KW-0479">Metal-binding</keyword>
<dbReference type="PIRSF" id="PIRSF000071">
    <property type="entry name" value="Rubredoxin"/>
    <property type="match status" value="1"/>
</dbReference>
<dbReference type="Proteomes" id="UP001196980">
    <property type="component" value="Unassembled WGS sequence"/>
</dbReference>
<organism evidence="8 9">
    <name type="scientific">Candidatus Magnetobacterium casense</name>
    <dbReference type="NCBI Taxonomy" id="1455061"/>
    <lineage>
        <taxon>Bacteria</taxon>
        <taxon>Pseudomonadati</taxon>
        <taxon>Nitrospirota</taxon>
        <taxon>Thermodesulfovibrionia</taxon>
        <taxon>Thermodesulfovibrionales</taxon>
        <taxon>Candidatus Magnetobacteriaceae</taxon>
        <taxon>Candidatus Magnetobacterium</taxon>
    </lineage>
</organism>